<dbReference type="InterPro" id="IPR000944">
    <property type="entry name" value="Tscrpt_reg_Rrf2"/>
</dbReference>
<comment type="caution">
    <text evidence="2">The sequence shown here is derived from an EMBL/GenBank/DDBJ whole genome shotgun (WGS) entry which is preliminary data.</text>
</comment>
<dbReference type="InterPro" id="IPR030489">
    <property type="entry name" value="TR_Rrf2-type_CS"/>
</dbReference>
<sequence length="178" mass="19728">MRSCLSIEAADNLRNPRGTALPGPWRLRHDEIVLSQKTRYAIRAMQHLADNYGQGPIQLAQIAEAQNIPAKFLTTILSELSRFGIVDSQRGKDGGYRLAVSPIDITYGDLIRLMRGSLALVPCASRFAHEKCKNCLEEGDCRTRALMLEVRDRTAELLDGVRLSDHIDLVPAQADSEG</sequence>
<dbReference type="EMBL" id="ATHL01000057">
    <property type="protein sequence ID" value="EQB17371.1"/>
    <property type="molecule type" value="Genomic_DNA"/>
</dbReference>
<dbReference type="GO" id="GO:0003700">
    <property type="term" value="F:DNA-binding transcription factor activity"/>
    <property type="evidence" value="ECO:0007669"/>
    <property type="project" value="TreeGrafter"/>
</dbReference>
<dbReference type="PROSITE" id="PS51197">
    <property type="entry name" value="HTH_RRF2_2"/>
    <property type="match status" value="1"/>
</dbReference>
<accession>T0HM00</accession>
<dbReference type="PANTHER" id="PTHR33221:SF5">
    <property type="entry name" value="HTH-TYPE TRANSCRIPTIONAL REGULATOR ISCR"/>
    <property type="match status" value="1"/>
</dbReference>
<dbReference type="SUPFAM" id="SSF46785">
    <property type="entry name" value="Winged helix' DNA-binding domain"/>
    <property type="match status" value="1"/>
</dbReference>
<dbReference type="Gene3D" id="1.10.10.10">
    <property type="entry name" value="Winged helix-like DNA-binding domain superfamily/Winged helix DNA-binding domain"/>
    <property type="match status" value="1"/>
</dbReference>
<name>T0HM00_9SPHN</name>
<evidence type="ECO:0008006" key="4">
    <source>
        <dbReference type="Google" id="ProtNLM"/>
    </source>
</evidence>
<proteinExistence type="predicted"/>
<evidence type="ECO:0000313" key="2">
    <source>
        <dbReference type="EMBL" id="EQB17371.1"/>
    </source>
</evidence>
<evidence type="ECO:0000313" key="3">
    <source>
        <dbReference type="Proteomes" id="UP000015527"/>
    </source>
</evidence>
<dbReference type="AlphaFoldDB" id="T0HM00"/>
<reference evidence="2 3" key="1">
    <citation type="journal article" date="2013" name="Genome Announc.">
        <title>Genome Sequence of Novosphingobium lindaniclasticum LE124T, Isolated from a Hexachlorocyclohexane Dumpsite.</title>
        <authorList>
            <person name="Saxena A."/>
            <person name="Nayyar N."/>
            <person name="Sangwan N."/>
            <person name="Kumari R."/>
            <person name="Khurana J.P."/>
            <person name="Lal R."/>
        </authorList>
    </citation>
    <scope>NUCLEOTIDE SEQUENCE [LARGE SCALE GENOMIC DNA]</scope>
    <source>
        <strain evidence="2 3">LE124</strain>
    </source>
</reference>
<dbReference type="PANTHER" id="PTHR33221">
    <property type="entry name" value="WINGED HELIX-TURN-HELIX TRANSCRIPTIONAL REGULATOR, RRF2 FAMILY"/>
    <property type="match status" value="1"/>
</dbReference>
<dbReference type="eggNOG" id="COG1959">
    <property type="taxonomic scope" value="Bacteria"/>
</dbReference>
<dbReference type="PROSITE" id="PS01332">
    <property type="entry name" value="HTH_RRF2_1"/>
    <property type="match status" value="1"/>
</dbReference>
<evidence type="ECO:0000256" key="1">
    <source>
        <dbReference type="ARBA" id="ARBA00023125"/>
    </source>
</evidence>
<dbReference type="NCBIfam" id="TIGR00738">
    <property type="entry name" value="rrf2_super"/>
    <property type="match status" value="1"/>
</dbReference>
<dbReference type="Pfam" id="PF02082">
    <property type="entry name" value="Rrf2"/>
    <property type="match status" value="1"/>
</dbReference>
<protein>
    <recommendedName>
        <fullName evidence="4">Rrf2 family transcriptional regulator</fullName>
    </recommendedName>
</protein>
<gene>
    <name evidence="2" type="ORF">L284_08565</name>
</gene>
<keyword evidence="1" id="KW-0238">DNA-binding</keyword>
<dbReference type="InterPro" id="IPR036388">
    <property type="entry name" value="WH-like_DNA-bd_sf"/>
</dbReference>
<dbReference type="GO" id="GO:0005829">
    <property type="term" value="C:cytosol"/>
    <property type="evidence" value="ECO:0007669"/>
    <property type="project" value="TreeGrafter"/>
</dbReference>
<dbReference type="GO" id="GO:0003677">
    <property type="term" value="F:DNA binding"/>
    <property type="evidence" value="ECO:0007669"/>
    <property type="project" value="UniProtKB-KW"/>
</dbReference>
<dbReference type="Proteomes" id="UP000015527">
    <property type="component" value="Unassembled WGS sequence"/>
</dbReference>
<keyword evidence="3" id="KW-1185">Reference proteome</keyword>
<dbReference type="InterPro" id="IPR036390">
    <property type="entry name" value="WH_DNA-bd_sf"/>
</dbReference>
<organism evidence="2 3">
    <name type="scientific">Novosphingobium lindaniclasticum LE124</name>
    <dbReference type="NCBI Taxonomy" id="1096930"/>
    <lineage>
        <taxon>Bacteria</taxon>
        <taxon>Pseudomonadati</taxon>
        <taxon>Pseudomonadota</taxon>
        <taxon>Alphaproteobacteria</taxon>
        <taxon>Sphingomonadales</taxon>
        <taxon>Sphingomonadaceae</taxon>
        <taxon>Novosphingobium</taxon>
    </lineage>
</organism>